<dbReference type="Proteomes" id="UP000435112">
    <property type="component" value="Unassembled WGS sequence"/>
</dbReference>
<dbReference type="Proteomes" id="UP000434957">
    <property type="component" value="Unassembled WGS sequence"/>
</dbReference>
<evidence type="ECO:0008006" key="6">
    <source>
        <dbReference type="Google" id="ProtNLM"/>
    </source>
</evidence>
<feature type="chain" id="PRO_5036164648" description="Secreted protein" evidence="1">
    <location>
        <begin position="19"/>
        <end position="69"/>
    </location>
</feature>
<keyword evidence="1" id="KW-0732">Signal</keyword>
<accession>A0A6A3JU14</accession>
<evidence type="ECO:0000313" key="3">
    <source>
        <dbReference type="EMBL" id="KAE9310134.1"/>
    </source>
</evidence>
<evidence type="ECO:0000313" key="4">
    <source>
        <dbReference type="Proteomes" id="UP000434957"/>
    </source>
</evidence>
<dbReference type="EMBL" id="QXFU01001763">
    <property type="protein sequence ID" value="KAE8995945.1"/>
    <property type="molecule type" value="Genomic_DNA"/>
</dbReference>
<protein>
    <recommendedName>
        <fullName evidence="6">Secreted protein</fullName>
    </recommendedName>
</protein>
<feature type="signal peptide" evidence="1">
    <location>
        <begin position="1"/>
        <end position="18"/>
    </location>
</feature>
<organism evidence="2 5">
    <name type="scientific">Phytophthora rubi</name>
    <dbReference type="NCBI Taxonomy" id="129364"/>
    <lineage>
        <taxon>Eukaryota</taxon>
        <taxon>Sar</taxon>
        <taxon>Stramenopiles</taxon>
        <taxon>Oomycota</taxon>
        <taxon>Peronosporomycetes</taxon>
        <taxon>Peronosporales</taxon>
        <taxon>Peronosporaceae</taxon>
        <taxon>Phytophthora</taxon>
    </lineage>
</organism>
<dbReference type="AlphaFoldDB" id="A0A6A3JU14"/>
<gene>
    <name evidence="2" type="ORF">PR002_g19470</name>
    <name evidence="3" type="ORF">PR003_g20337</name>
</gene>
<evidence type="ECO:0000313" key="2">
    <source>
        <dbReference type="EMBL" id="KAE8995945.1"/>
    </source>
</evidence>
<dbReference type="EMBL" id="QXFT01001798">
    <property type="protein sequence ID" value="KAE9310134.1"/>
    <property type="molecule type" value="Genomic_DNA"/>
</dbReference>
<evidence type="ECO:0000256" key="1">
    <source>
        <dbReference type="SAM" id="SignalP"/>
    </source>
</evidence>
<sequence>MWRSSSLPLAAAAAAITALSVRRLSSSSLSRVTRRAPGSIGDLVSSLETPCLLVDLDALKKICSVSPRR</sequence>
<reference evidence="2 5" key="1">
    <citation type="submission" date="2018-09" db="EMBL/GenBank/DDBJ databases">
        <title>Genomic investigation of the strawberry pathogen Phytophthora fragariae indicates pathogenicity is determined by transcriptional variation in three key races.</title>
        <authorList>
            <person name="Adams T.M."/>
            <person name="Armitage A.D."/>
            <person name="Sobczyk M.K."/>
            <person name="Bates H.J."/>
            <person name="Dunwell J.M."/>
            <person name="Nellist C.F."/>
            <person name="Harrison R.J."/>
        </authorList>
    </citation>
    <scope>NUCLEOTIDE SEQUENCE [LARGE SCALE GENOMIC DNA]</scope>
    <source>
        <strain evidence="2 5">SCRP324</strain>
        <strain evidence="3 4">SCRP333</strain>
    </source>
</reference>
<keyword evidence="4" id="KW-1185">Reference proteome</keyword>
<name>A0A6A3JU14_9STRA</name>
<evidence type="ECO:0000313" key="5">
    <source>
        <dbReference type="Proteomes" id="UP000435112"/>
    </source>
</evidence>
<proteinExistence type="predicted"/>
<comment type="caution">
    <text evidence="2">The sequence shown here is derived from an EMBL/GenBank/DDBJ whole genome shotgun (WGS) entry which is preliminary data.</text>
</comment>